<dbReference type="EMBL" id="AP014963">
    <property type="protein sequence ID" value="BAT02892.1"/>
    <property type="molecule type" value="Genomic_DNA"/>
</dbReference>
<name>A0A0P0X9H8_ORYSJ</name>
<dbReference type="Proteomes" id="UP000059680">
    <property type="component" value="Chromosome 7"/>
</dbReference>
<reference evidence="1 2" key="2">
    <citation type="journal article" date="2013" name="Plant Cell Physiol.">
        <title>Rice Annotation Project Database (RAP-DB): an integrative and interactive database for rice genomics.</title>
        <authorList>
            <person name="Sakai H."/>
            <person name="Lee S.S."/>
            <person name="Tanaka T."/>
            <person name="Numa H."/>
            <person name="Kim J."/>
            <person name="Kawahara Y."/>
            <person name="Wakimoto H."/>
            <person name="Yang C.C."/>
            <person name="Iwamoto M."/>
            <person name="Abe T."/>
            <person name="Yamada Y."/>
            <person name="Muto A."/>
            <person name="Inokuchi H."/>
            <person name="Ikemura T."/>
            <person name="Matsumoto T."/>
            <person name="Sasaki T."/>
            <person name="Itoh T."/>
        </authorList>
    </citation>
    <scope>NUCLEOTIDE SEQUENCE [LARGE SCALE GENOMIC DNA]</scope>
    <source>
        <strain evidence="2">cv. Nipponbare</strain>
    </source>
</reference>
<dbReference type="InParanoid" id="A0A0P0X9H8"/>
<evidence type="ECO:0000313" key="1">
    <source>
        <dbReference type="EMBL" id="BAT02892.1"/>
    </source>
</evidence>
<accession>A0A0P0X9H8</accession>
<keyword evidence="2" id="KW-1185">Reference proteome</keyword>
<dbReference type="Gramene" id="Os07t0644550-00">
    <property type="protein sequence ID" value="Os07t0644550-00"/>
    <property type="gene ID" value="Os07g0644550"/>
</dbReference>
<dbReference type="AlphaFoldDB" id="A0A0P0X9H8"/>
<reference evidence="1 2" key="3">
    <citation type="journal article" date="2013" name="Rice">
        <title>Improvement of the Oryza sativa Nipponbare reference genome using next generation sequence and optical map data.</title>
        <authorList>
            <person name="Kawahara Y."/>
            <person name="de la Bastide M."/>
            <person name="Hamilton J.P."/>
            <person name="Kanamori H."/>
            <person name="McCombie W.R."/>
            <person name="Ouyang S."/>
            <person name="Schwartz D.C."/>
            <person name="Tanaka T."/>
            <person name="Wu J."/>
            <person name="Zhou S."/>
            <person name="Childs K.L."/>
            <person name="Davidson R.M."/>
            <person name="Lin H."/>
            <person name="Quesada-Ocampo L."/>
            <person name="Vaillancourt B."/>
            <person name="Sakai H."/>
            <person name="Lee S.S."/>
            <person name="Kim J."/>
            <person name="Numa H."/>
            <person name="Itoh T."/>
            <person name="Buell C.R."/>
            <person name="Matsumoto T."/>
        </authorList>
    </citation>
    <scope>NUCLEOTIDE SEQUENCE [LARGE SCALE GENOMIC DNA]</scope>
    <source>
        <strain evidence="2">cv. Nipponbare</strain>
    </source>
</reference>
<evidence type="ECO:0000313" key="2">
    <source>
        <dbReference type="Proteomes" id="UP000059680"/>
    </source>
</evidence>
<organism evidence="1 2">
    <name type="scientific">Oryza sativa subsp. japonica</name>
    <name type="common">Rice</name>
    <dbReference type="NCBI Taxonomy" id="39947"/>
    <lineage>
        <taxon>Eukaryota</taxon>
        <taxon>Viridiplantae</taxon>
        <taxon>Streptophyta</taxon>
        <taxon>Embryophyta</taxon>
        <taxon>Tracheophyta</taxon>
        <taxon>Spermatophyta</taxon>
        <taxon>Magnoliopsida</taxon>
        <taxon>Liliopsida</taxon>
        <taxon>Poales</taxon>
        <taxon>Poaceae</taxon>
        <taxon>BOP clade</taxon>
        <taxon>Oryzoideae</taxon>
        <taxon>Oryzeae</taxon>
        <taxon>Oryzinae</taxon>
        <taxon>Oryza</taxon>
        <taxon>Oryza sativa</taxon>
    </lineage>
</organism>
<protein>
    <submittedName>
        <fullName evidence="1">Os07g0644550 protein</fullName>
    </submittedName>
</protein>
<sequence length="80" mass="9056">MEQRERPSKLISFLRKRLGLNWQASFPHVEASICTRCKGITNIAPAGIVMLELRLTSALKEINISGEEVQQAKVEQIHIQ</sequence>
<gene>
    <name evidence="1" type="ordered locus">Os07g0644550</name>
    <name evidence="1" type="ORF">OSNPB_070644550</name>
</gene>
<reference evidence="2" key="1">
    <citation type="journal article" date="2005" name="Nature">
        <title>The map-based sequence of the rice genome.</title>
        <authorList>
            <consortium name="International rice genome sequencing project (IRGSP)"/>
            <person name="Matsumoto T."/>
            <person name="Wu J."/>
            <person name="Kanamori H."/>
            <person name="Katayose Y."/>
            <person name="Fujisawa M."/>
            <person name="Namiki N."/>
            <person name="Mizuno H."/>
            <person name="Yamamoto K."/>
            <person name="Antonio B.A."/>
            <person name="Baba T."/>
            <person name="Sakata K."/>
            <person name="Nagamura Y."/>
            <person name="Aoki H."/>
            <person name="Arikawa K."/>
            <person name="Arita K."/>
            <person name="Bito T."/>
            <person name="Chiden Y."/>
            <person name="Fujitsuka N."/>
            <person name="Fukunaka R."/>
            <person name="Hamada M."/>
            <person name="Harada C."/>
            <person name="Hayashi A."/>
            <person name="Hijishita S."/>
            <person name="Honda M."/>
            <person name="Hosokawa S."/>
            <person name="Ichikawa Y."/>
            <person name="Idonuma A."/>
            <person name="Iijima M."/>
            <person name="Ikeda M."/>
            <person name="Ikeno M."/>
            <person name="Ito K."/>
            <person name="Ito S."/>
            <person name="Ito T."/>
            <person name="Ito Y."/>
            <person name="Ito Y."/>
            <person name="Iwabuchi A."/>
            <person name="Kamiya K."/>
            <person name="Karasawa W."/>
            <person name="Kurita K."/>
            <person name="Katagiri S."/>
            <person name="Kikuta A."/>
            <person name="Kobayashi H."/>
            <person name="Kobayashi N."/>
            <person name="Machita K."/>
            <person name="Maehara T."/>
            <person name="Masukawa M."/>
            <person name="Mizubayashi T."/>
            <person name="Mukai Y."/>
            <person name="Nagasaki H."/>
            <person name="Nagata Y."/>
            <person name="Naito S."/>
            <person name="Nakashima M."/>
            <person name="Nakama Y."/>
            <person name="Nakamichi Y."/>
            <person name="Nakamura M."/>
            <person name="Meguro A."/>
            <person name="Negishi M."/>
            <person name="Ohta I."/>
            <person name="Ohta T."/>
            <person name="Okamoto M."/>
            <person name="Ono N."/>
            <person name="Saji S."/>
            <person name="Sakaguchi M."/>
            <person name="Sakai K."/>
            <person name="Shibata M."/>
            <person name="Shimokawa T."/>
            <person name="Song J."/>
            <person name="Takazaki Y."/>
            <person name="Terasawa K."/>
            <person name="Tsugane M."/>
            <person name="Tsuji K."/>
            <person name="Ueda S."/>
            <person name="Waki K."/>
            <person name="Yamagata H."/>
            <person name="Yamamoto M."/>
            <person name="Yamamoto S."/>
            <person name="Yamane H."/>
            <person name="Yoshiki S."/>
            <person name="Yoshihara R."/>
            <person name="Yukawa K."/>
            <person name="Zhong H."/>
            <person name="Yano M."/>
            <person name="Yuan Q."/>
            <person name="Ouyang S."/>
            <person name="Liu J."/>
            <person name="Jones K.M."/>
            <person name="Gansberger K."/>
            <person name="Moffat K."/>
            <person name="Hill J."/>
            <person name="Bera J."/>
            <person name="Fadrosh D."/>
            <person name="Jin S."/>
            <person name="Johri S."/>
            <person name="Kim M."/>
            <person name="Overton L."/>
            <person name="Reardon M."/>
            <person name="Tsitrin T."/>
            <person name="Vuong H."/>
            <person name="Weaver B."/>
            <person name="Ciecko A."/>
            <person name="Tallon L."/>
            <person name="Jackson J."/>
            <person name="Pai G."/>
            <person name="Aken S.V."/>
            <person name="Utterback T."/>
            <person name="Reidmuller S."/>
            <person name="Feldblyum T."/>
            <person name="Hsiao J."/>
            <person name="Zismann V."/>
            <person name="Iobst S."/>
            <person name="de Vazeille A.R."/>
            <person name="Buell C.R."/>
            <person name="Ying K."/>
            <person name="Li Y."/>
            <person name="Lu T."/>
            <person name="Huang Y."/>
            <person name="Zhao Q."/>
            <person name="Feng Q."/>
            <person name="Zhang L."/>
            <person name="Zhu J."/>
            <person name="Weng Q."/>
            <person name="Mu J."/>
            <person name="Lu Y."/>
            <person name="Fan D."/>
            <person name="Liu Y."/>
            <person name="Guan J."/>
            <person name="Zhang Y."/>
            <person name="Yu S."/>
            <person name="Liu X."/>
            <person name="Zhang Y."/>
            <person name="Hong G."/>
            <person name="Han B."/>
            <person name="Choisne N."/>
            <person name="Demange N."/>
            <person name="Orjeda G."/>
            <person name="Samain S."/>
            <person name="Cattolico L."/>
            <person name="Pelletier E."/>
            <person name="Couloux A."/>
            <person name="Segurens B."/>
            <person name="Wincker P."/>
            <person name="D'Hont A."/>
            <person name="Scarpelli C."/>
            <person name="Weissenbach J."/>
            <person name="Salanoubat M."/>
            <person name="Quetier F."/>
            <person name="Yu Y."/>
            <person name="Kim H.R."/>
            <person name="Rambo T."/>
            <person name="Currie J."/>
            <person name="Collura K."/>
            <person name="Luo M."/>
            <person name="Yang T."/>
            <person name="Ammiraju J.S.S."/>
            <person name="Engler F."/>
            <person name="Soderlund C."/>
            <person name="Wing R.A."/>
            <person name="Palmer L.E."/>
            <person name="de la Bastide M."/>
            <person name="Spiegel L."/>
            <person name="Nascimento L."/>
            <person name="Zutavern T."/>
            <person name="O'Shaughnessy A."/>
            <person name="Dike S."/>
            <person name="Dedhia N."/>
            <person name="Preston R."/>
            <person name="Balija V."/>
            <person name="McCombie W.R."/>
            <person name="Chow T."/>
            <person name="Chen H."/>
            <person name="Chung M."/>
            <person name="Chen C."/>
            <person name="Shaw J."/>
            <person name="Wu H."/>
            <person name="Hsiao K."/>
            <person name="Chao Y."/>
            <person name="Chu M."/>
            <person name="Cheng C."/>
            <person name="Hour A."/>
            <person name="Lee P."/>
            <person name="Lin S."/>
            <person name="Lin Y."/>
            <person name="Liou J."/>
            <person name="Liu S."/>
            <person name="Hsing Y."/>
            <person name="Raghuvanshi S."/>
            <person name="Mohanty A."/>
            <person name="Bharti A.K."/>
            <person name="Gaur A."/>
            <person name="Gupta V."/>
            <person name="Kumar D."/>
            <person name="Ravi V."/>
            <person name="Vij S."/>
            <person name="Kapur A."/>
            <person name="Khurana P."/>
            <person name="Khurana P."/>
            <person name="Khurana J.P."/>
            <person name="Tyagi A.K."/>
            <person name="Gaikwad K."/>
            <person name="Singh A."/>
            <person name="Dalal V."/>
            <person name="Srivastava S."/>
            <person name="Dixit A."/>
            <person name="Pal A.K."/>
            <person name="Ghazi I.A."/>
            <person name="Yadav M."/>
            <person name="Pandit A."/>
            <person name="Bhargava A."/>
            <person name="Sureshbabu K."/>
            <person name="Batra K."/>
            <person name="Sharma T.R."/>
            <person name="Mohapatra T."/>
            <person name="Singh N.K."/>
            <person name="Messing J."/>
            <person name="Nelson A.B."/>
            <person name="Fuks G."/>
            <person name="Kavchok S."/>
            <person name="Keizer G."/>
            <person name="Linton E."/>
            <person name="Llaca V."/>
            <person name="Song R."/>
            <person name="Tanyolac B."/>
            <person name="Young S."/>
            <person name="Ho-Il K."/>
            <person name="Hahn J.H."/>
            <person name="Sangsakoo G."/>
            <person name="Vanavichit A."/>
            <person name="de Mattos Luiz.A.T."/>
            <person name="Zimmer P.D."/>
            <person name="Malone G."/>
            <person name="Dellagostin O."/>
            <person name="de Oliveira A.C."/>
            <person name="Bevan M."/>
            <person name="Bancroft I."/>
            <person name="Minx P."/>
            <person name="Cordum H."/>
            <person name="Wilson R."/>
            <person name="Cheng Z."/>
            <person name="Jin W."/>
            <person name="Jiang J."/>
            <person name="Leong S.A."/>
            <person name="Iwama H."/>
            <person name="Gojobori T."/>
            <person name="Itoh T."/>
            <person name="Niimura Y."/>
            <person name="Fujii Y."/>
            <person name="Habara T."/>
            <person name="Sakai H."/>
            <person name="Sato Y."/>
            <person name="Wilson G."/>
            <person name="Kumar K."/>
            <person name="McCouch S."/>
            <person name="Juretic N."/>
            <person name="Hoen D."/>
            <person name="Wright S."/>
            <person name="Bruskiewich R."/>
            <person name="Bureau T."/>
            <person name="Miyao A."/>
            <person name="Hirochika H."/>
            <person name="Nishikawa T."/>
            <person name="Kadowaki K."/>
            <person name="Sugiura M."/>
            <person name="Burr B."/>
            <person name="Sasaki T."/>
        </authorList>
    </citation>
    <scope>NUCLEOTIDE SEQUENCE [LARGE SCALE GENOMIC DNA]</scope>
    <source>
        <strain evidence="2">cv. Nipponbare</strain>
    </source>
</reference>
<proteinExistence type="predicted"/>
<dbReference type="PaxDb" id="39947-A0A0P0X9H8"/>